<dbReference type="GO" id="GO:0003677">
    <property type="term" value="F:DNA binding"/>
    <property type="evidence" value="ECO:0007669"/>
    <property type="project" value="UniProtKB-KW"/>
</dbReference>
<dbReference type="InterPro" id="IPR000524">
    <property type="entry name" value="Tscrpt_reg_HTH_GntR"/>
</dbReference>
<evidence type="ECO:0000313" key="6">
    <source>
        <dbReference type="Proteomes" id="UP000190750"/>
    </source>
</evidence>
<sequence length="214" mass="24422">MGSLEVRSSSLSDQAYHRMRELILDRKISSGSTLLEGKLAEELGISRTPMREALGRLAGEGLLVRRDARSYSVRSVGTKEYFDAMRTRELLECEAIALAMGKIDEADLDRLDAEVDALNLGEHTETEHWHFDDRFHMFIAHASGNIVMPLLIQQLRDDARLFRLHSPLHRQKENHHEHREIIRALRNKDVEGARGAVRAHLRSLQNDVQRAVMG</sequence>
<evidence type="ECO:0000256" key="1">
    <source>
        <dbReference type="ARBA" id="ARBA00023015"/>
    </source>
</evidence>
<dbReference type="PANTHER" id="PTHR43537">
    <property type="entry name" value="TRANSCRIPTIONAL REGULATOR, GNTR FAMILY"/>
    <property type="match status" value="1"/>
</dbReference>
<dbReference type="EMBL" id="MTJN01000002">
    <property type="protein sequence ID" value="OOV09096.1"/>
    <property type="molecule type" value="Genomic_DNA"/>
</dbReference>
<dbReference type="STRING" id="28066.RF819_12005"/>
<dbReference type="GO" id="GO:0003700">
    <property type="term" value="F:DNA-binding transcription factor activity"/>
    <property type="evidence" value="ECO:0007669"/>
    <property type="project" value="InterPro"/>
</dbReference>
<keyword evidence="6" id="KW-1185">Reference proteome</keyword>
<comment type="caution">
    <text evidence="5">The sequence shown here is derived from an EMBL/GenBank/DDBJ whole genome shotgun (WGS) entry which is preliminary data.</text>
</comment>
<evidence type="ECO:0000256" key="3">
    <source>
        <dbReference type="ARBA" id="ARBA00023163"/>
    </source>
</evidence>
<keyword evidence="3" id="KW-0804">Transcription</keyword>
<feature type="domain" description="HTH gntR-type" evidence="4">
    <location>
        <begin position="9"/>
        <end position="76"/>
    </location>
</feature>
<dbReference type="Gene3D" id="1.10.10.10">
    <property type="entry name" value="Winged helix-like DNA-binding domain superfamily/Winged helix DNA-binding domain"/>
    <property type="match status" value="1"/>
</dbReference>
<dbReference type="InterPro" id="IPR008920">
    <property type="entry name" value="TF_FadR/GntR_C"/>
</dbReference>
<dbReference type="Gene3D" id="1.20.120.530">
    <property type="entry name" value="GntR ligand-binding domain-like"/>
    <property type="match status" value="1"/>
</dbReference>
<dbReference type="PRINTS" id="PR00035">
    <property type="entry name" value="HTHGNTR"/>
</dbReference>
<dbReference type="Pfam" id="PF07729">
    <property type="entry name" value="FCD"/>
    <property type="match status" value="1"/>
</dbReference>
<dbReference type="Pfam" id="PF00392">
    <property type="entry name" value="GntR"/>
    <property type="match status" value="1"/>
</dbReference>
<evidence type="ECO:0000259" key="4">
    <source>
        <dbReference type="PROSITE" id="PS50949"/>
    </source>
</evidence>
<dbReference type="SUPFAM" id="SSF46785">
    <property type="entry name" value="Winged helix' DNA-binding domain"/>
    <property type="match status" value="1"/>
</dbReference>
<dbReference type="InterPro" id="IPR036388">
    <property type="entry name" value="WH-like_DNA-bd_sf"/>
</dbReference>
<dbReference type="InterPro" id="IPR036390">
    <property type="entry name" value="WH_DNA-bd_sf"/>
</dbReference>
<protein>
    <submittedName>
        <fullName evidence="5">GntR family transcriptional regulator</fullName>
    </submittedName>
</protein>
<dbReference type="SMART" id="SM00345">
    <property type="entry name" value="HTH_GNTR"/>
    <property type="match status" value="1"/>
</dbReference>
<evidence type="ECO:0000256" key="2">
    <source>
        <dbReference type="ARBA" id="ARBA00023125"/>
    </source>
</evidence>
<accession>A0A1T1AY86</accession>
<dbReference type="SUPFAM" id="SSF48008">
    <property type="entry name" value="GntR ligand-binding domain-like"/>
    <property type="match status" value="1"/>
</dbReference>
<keyword evidence="1" id="KW-0805">Transcription regulation</keyword>
<dbReference type="CDD" id="cd07377">
    <property type="entry name" value="WHTH_GntR"/>
    <property type="match status" value="1"/>
</dbReference>
<proteinExistence type="predicted"/>
<dbReference type="SMART" id="SM00895">
    <property type="entry name" value="FCD"/>
    <property type="match status" value="1"/>
</dbReference>
<organism evidence="5 6">
    <name type="scientific">Rhodoferax fermentans</name>
    <dbReference type="NCBI Taxonomy" id="28066"/>
    <lineage>
        <taxon>Bacteria</taxon>
        <taxon>Pseudomonadati</taxon>
        <taxon>Pseudomonadota</taxon>
        <taxon>Betaproteobacteria</taxon>
        <taxon>Burkholderiales</taxon>
        <taxon>Comamonadaceae</taxon>
        <taxon>Rhodoferax</taxon>
    </lineage>
</organism>
<dbReference type="PANTHER" id="PTHR43537:SF5">
    <property type="entry name" value="UXU OPERON TRANSCRIPTIONAL REGULATOR"/>
    <property type="match status" value="1"/>
</dbReference>
<dbReference type="Proteomes" id="UP000190750">
    <property type="component" value="Unassembled WGS sequence"/>
</dbReference>
<dbReference type="PROSITE" id="PS50949">
    <property type="entry name" value="HTH_GNTR"/>
    <property type="match status" value="1"/>
</dbReference>
<dbReference type="InterPro" id="IPR011711">
    <property type="entry name" value="GntR_C"/>
</dbReference>
<name>A0A1T1AY86_RHOFE</name>
<reference evidence="5 6" key="1">
    <citation type="submission" date="2017-01" db="EMBL/GenBank/DDBJ databases">
        <title>Genome sequencing of Rhodoferax fermentans JCM 7819.</title>
        <authorList>
            <person name="Kim Y.J."/>
            <person name="Farh M.E.-A."/>
            <person name="Yang D.-C."/>
        </authorList>
    </citation>
    <scope>NUCLEOTIDE SEQUENCE [LARGE SCALE GENOMIC DNA]</scope>
    <source>
        <strain evidence="5 6">JCM 7819</strain>
    </source>
</reference>
<dbReference type="AlphaFoldDB" id="A0A1T1AY86"/>
<keyword evidence="2" id="KW-0238">DNA-binding</keyword>
<evidence type="ECO:0000313" key="5">
    <source>
        <dbReference type="EMBL" id="OOV09096.1"/>
    </source>
</evidence>
<gene>
    <name evidence="5" type="ORF">RF819_12005</name>
</gene>